<evidence type="ECO:0000256" key="1">
    <source>
        <dbReference type="ARBA" id="ARBA00008383"/>
    </source>
</evidence>
<protein>
    <submittedName>
        <fullName evidence="3">NodX protein</fullName>
    </submittedName>
</protein>
<proteinExistence type="inferred from homology"/>
<dbReference type="SUPFAM" id="SSF52540">
    <property type="entry name" value="P-loop containing nucleoside triphosphate hydrolases"/>
    <property type="match status" value="1"/>
</dbReference>
<evidence type="ECO:0000313" key="3">
    <source>
        <dbReference type="EMBL" id="CAE7481065.1"/>
    </source>
</evidence>
<dbReference type="InterPro" id="IPR044855">
    <property type="entry name" value="CoA-Trfase_III_dom3_sf"/>
</dbReference>
<dbReference type="GO" id="GO:0003824">
    <property type="term" value="F:catalytic activity"/>
    <property type="evidence" value="ECO:0007669"/>
    <property type="project" value="InterPro"/>
</dbReference>
<dbReference type="Proteomes" id="UP000604046">
    <property type="component" value="Unassembled WGS sequence"/>
</dbReference>
<dbReference type="Gene3D" id="3.40.50.10540">
    <property type="entry name" value="Crotonobetainyl-coa:carnitine coa-transferase, domain 1"/>
    <property type="match status" value="2"/>
</dbReference>
<gene>
    <name evidence="3" type="primary">nodX</name>
    <name evidence="3" type="ORF">SNAT2548_LOCUS27009</name>
</gene>
<feature type="non-terminal residue" evidence="3">
    <location>
        <position position="762"/>
    </location>
</feature>
<dbReference type="InterPro" id="IPR003673">
    <property type="entry name" value="CoA-Trfase_fam_III"/>
</dbReference>
<dbReference type="EMBL" id="CAJNDS010002450">
    <property type="protein sequence ID" value="CAE7481065.1"/>
    <property type="molecule type" value="Genomic_DNA"/>
</dbReference>
<dbReference type="Gene3D" id="3.40.50.300">
    <property type="entry name" value="P-loop containing nucleotide triphosphate hydrolases"/>
    <property type="match status" value="1"/>
</dbReference>
<dbReference type="PANTHER" id="PTHR48229:SF1">
    <property type="entry name" value="ALPHA METHYLACYL-COA RACEMASE-RELATED"/>
    <property type="match status" value="1"/>
</dbReference>
<evidence type="ECO:0000313" key="4">
    <source>
        <dbReference type="Proteomes" id="UP000604046"/>
    </source>
</evidence>
<accession>A0A812SMI6</accession>
<organism evidence="3 4">
    <name type="scientific">Symbiodinium natans</name>
    <dbReference type="NCBI Taxonomy" id="878477"/>
    <lineage>
        <taxon>Eukaryota</taxon>
        <taxon>Sar</taxon>
        <taxon>Alveolata</taxon>
        <taxon>Dinophyceae</taxon>
        <taxon>Suessiales</taxon>
        <taxon>Symbiodiniaceae</taxon>
        <taxon>Symbiodinium</taxon>
    </lineage>
</organism>
<sequence>MAIPQKRLASVLVGAVAVAVSLALASSTFNPFQTTPADWEVNDPGVSCDAHAGANIEVLVAGVPLTGSSSMQHLLQKLGYETMHWQSYMTRYFEFMSHFYTGAIVDPDVQKVFQDIPGKGALLDPVVPALFDSLRCAYPNAKVILTTKEASSWLQSYESYVAHTWLYHWTRSPVLFLLSHVSRALRLGSILRCLSLLPPPSGLDLDHLPELSAAFRKSDELIFGSWQPTRFHIKKRQLYEEHVKATVPAERLLILDDSAGDALGKLAHFLNVSASSAGREHFNAVSSSSPPIQAEVLRGNVLMMVAAAGSLLLLMLAALLFLSPDLWLALDSWARLVASYGGVRQVYIDRCSQGHFEYGCPASSFSALHEHTGFLELLGLRTHPGKSSVEFLSDFSVIPSYLPIDQAAAACLGAVGLAVADFVEMRGGSAQTVRVRQSDAGAVTAGYLHLRVSPDKNYKGCEGFRATIEAESRVNPVRRPYPCRDGGFVFVHGGLPKLKQGILDFFGCDCDVESIQTKTQQKNAPELEKAMQAAGLAVTQCRTPQEWRQTEQYRRTSSLPVVLVEPVPSGNGNREPRCLESSPTRPLSGVVVLDFTHIIASPVVGRTLAEHGALVIKVVYSERPRRPCFDEETNHGKVPLHINLQAKGDRQRLWDLVAAADIFIDGYTEGVLERQGFGKDALQACNPNLIYVDVTCYGHVGPLASCKGFQQNANFATGVAVVADEQFLAYQLLSQVDYATGFMGAYGAILALCHRARTGQAS</sequence>
<dbReference type="OrthoDB" id="421515at2759"/>
<comment type="caution">
    <text evidence="3">The sequence shown here is derived from an EMBL/GenBank/DDBJ whole genome shotgun (WGS) entry which is preliminary data.</text>
</comment>
<keyword evidence="2" id="KW-0732">Signal</keyword>
<dbReference type="Gene3D" id="3.30.1540.10">
    <property type="entry name" value="formyl-coa transferase, domain 3"/>
    <property type="match status" value="1"/>
</dbReference>
<dbReference type="Pfam" id="PF17784">
    <property type="entry name" value="Sulfotransfer_4"/>
    <property type="match status" value="1"/>
</dbReference>
<evidence type="ECO:0000256" key="2">
    <source>
        <dbReference type="SAM" id="SignalP"/>
    </source>
</evidence>
<feature type="signal peptide" evidence="2">
    <location>
        <begin position="1"/>
        <end position="25"/>
    </location>
</feature>
<dbReference type="InterPro" id="IPR052985">
    <property type="entry name" value="CoA-trans_III_biosynth/detox"/>
</dbReference>
<dbReference type="SUPFAM" id="SSF89796">
    <property type="entry name" value="CoA-transferase family III (CaiB/BaiF)"/>
    <property type="match status" value="2"/>
</dbReference>
<dbReference type="PANTHER" id="PTHR48229">
    <property type="entry name" value="CAIB/BAIF FAMILY ENZYME (AFU_ORTHOLOGUE AFUA_1G05360)-RELATED"/>
    <property type="match status" value="1"/>
</dbReference>
<reference evidence="3" key="1">
    <citation type="submission" date="2021-02" db="EMBL/GenBank/DDBJ databases">
        <authorList>
            <person name="Dougan E. K."/>
            <person name="Rhodes N."/>
            <person name="Thang M."/>
            <person name="Chan C."/>
        </authorList>
    </citation>
    <scope>NUCLEOTIDE SEQUENCE</scope>
</reference>
<dbReference type="InterPro" id="IPR027417">
    <property type="entry name" value="P-loop_NTPase"/>
</dbReference>
<feature type="chain" id="PRO_5032756880" evidence="2">
    <location>
        <begin position="26"/>
        <end position="762"/>
    </location>
</feature>
<name>A0A812SMI6_9DINO</name>
<dbReference type="AlphaFoldDB" id="A0A812SMI6"/>
<keyword evidence="4" id="KW-1185">Reference proteome</keyword>
<comment type="similarity">
    <text evidence="1">Belongs to the CoA-transferase III family.</text>
</comment>
<dbReference type="Pfam" id="PF02515">
    <property type="entry name" value="CoA_transf_3"/>
    <property type="match status" value="1"/>
</dbReference>
<dbReference type="InterPro" id="IPR023606">
    <property type="entry name" value="CoA-Trfase_III_dom_1_sf"/>
</dbReference>
<dbReference type="InterPro" id="IPR040632">
    <property type="entry name" value="Sulfotransfer_4"/>
</dbReference>